<accession>A0A6C0JSI0</accession>
<protein>
    <submittedName>
        <fullName evidence="1">Uncharacterized protein</fullName>
    </submittedName>
</protein>
<organism evidence="1">
    <name type="scientific">viral metagenome</name>
    <dbReference type="NCBI Taxonomy" id="1070528"/>
    <lineage>
        <taxon>unclassified sequences</taxon>
        <taxon>metagenomes</taxon>
        <taxon>organismal metagenomes</taxon>
    </lineage>
</organism>
<name>A0A6C0JSI0_9ZZZZ</name>
<reference evidence="1" key="1">
    <citation type="journal article" date="2020" name="Nature">
        <title>Giant virus diversity and host interactions through global metagenomics.</title>
        <authorList>
            <person name="Schulz F."/>
            <person name="Roux S."/>
            <person name="Paez-Espino D."/>
            <person name="Jungbluth S."/>
            <person name="Walsh D.A."/>
            <person name="Denef V.J."/>
            <person name="McMahon K.D."/>
            <person name="Konstantinidis K.T."/>
            <person name="Eloe-Fadrosh E.A."/>
            <person name="Kyrpides N.C."/>
            <person name="Woyke T."/>
        </authorList>
    </citation>
    <scope>NUCLEOTIDE SEQUENCE</scope>
    <source>
        <strain evidence="1">GVMAG-S-1041349-163</strain>
    </source>
</reference>
<proteinExistence type="predicted"/>
<dbReference type="AlphaFoldDB" id="A0A6C0JSI0"/>
<dbReference type="EMBL" id="MN740689">
    <property type="protein sequence ID" value="QHU07861.1"/>
    <property type="molecule type" value="Genomic_DNA"/>
</dbReference>
<evidence type="ECO:0000313" key="1">
    <source>
        <dbReference type="EMBL" id="QHU07861.1"/>
    </source>
</evidence>
<sequence length="226" mass="26849">MDSQKCILSKTNGNCNKLYNENWIFDNLPKPRIVNVKPSITVSSSTTRTVESINSWLDWFIMSLLGKLHKMSKNESLILVKYLTNLWQLYTYKDQPESILQKINNQLILIIQNKAQFETLDEYESYDYNNLIDLSLDETKWNRLRSELNVDKWAHNDLKKADLSNINEWASNKRIMYRRSWYKPVLESILLKIKQNEIVGKERQILIKHLHEAWFITSPNVITPRM</sequence>